<dbReference type="SUPFAM" id="SSF103473">
    <property type="entry name" value="MFS general substrate transporter"/>
    <property type="match status" value="1"/>
</dbReference>
<feature type="transmembrane region" description="Helical" evidence="7">
    <location>
        <begin position="460"/>
        <end position="479"/>
    </location>
</feature>
<dbReference type="InterPro" id="IPR036259">
    <property type="entry name" value="MFS_trans_sf"/>
</dbReference>
<evidence type="ECO:0000256" key="7">
    <source>
        <dbReference type="SAM" id="Phobius"/>
    </source>
</evidence>
<evidence type="ECO:0000256" key="2">
    <source>
        <dbReference type="ARBA" id="ARBA00022448"/>
    </source>
</evidence>
<evidence type="ECO:0000256" key="5">
    <source>
        <dbReference type="ARBA" id="ARBA00022989"/>
    </source>
</evidence>
<dbReference type="Proteomes" id="UP001601948">
    <property type="component" value="Unassembled WGS sequence"/>
</dbReference>
<sequence length="485" mass="49611">MADSQEDGAPLRAWLGLAVLVLPVLMIAMDTSVLYLGMPSVGAALHPSATTEIWILDIFGFSLAALLVTMGNIGDRIGRRKMLLAGAAVFGSASIVAAFAPNVGVLIAARALLGIGSAMLLPASLALIANLFTAARARSAAVGVWTAFFAGGAAAGSVIGGTLLYEFWWGSLFLINVPAVLVVLAVAPFLVPEYREPEAGPLDIVSVGLFAAAVLPLVFALKRAAATGVDLATTATAVVGVGMLVWFVRRQRELPTPLLDLSLFRRRSFTTAIAAASVGALSWAGMSYLTCAYRQSVLGWNVLGAALLGIPMATAVFVAAVAGVRVGSRWGVTRTILLALGSAAVGNLLLILTGVGTGYIWYLTGSTIAGLGYGVLFTFASDAAVSSVPMDEAGAAAGISETSLELGSGLGISLLGSLSTAIFRSGGDFAPTLAETLTDANGDTAIIDSARSAFITGMHIAILAAVAALVLTAVVIWMINRRGTR</sequence>
<keyword evidence="3" id="KW-1003">Cell membrane</keyword>
<feature type="transmembrane region" description="Helical" evidence="7">
    <location>
        <begin position="359"/>
        <end position="380"/>
    </location>
</feature>
<accession>A0ABW6R7J0</accession>
<evidence type="ECO:0000256" key="3">
    <source>
        <dbReference type="ARBA" id="ARBA00022475"/>
    </source>
</evidence>
<gene>
    <name evidence="9" type="ORF">ACFYV7_40070</name>
</gene>
<dbReference type="PANTHER" id="PTHR42718:SF47">
    <property type="entry name" value="METHYL VIOLOGEN RESISTANCE PROTEIN SMVA"/>
    <property type="match status" value="1"/>
</dbReference>
<feature type="transmembrane region" description="Helical" evidence="7">
    <location>
        <begin position="82"/>
        <end position="101"/>
    </location>
</feature>
<dbReference type="Pfam" id="PF07690">
    <property type="entry name" value="MFS_1"/>
    <property type="match status" value="1"/>
</dbReference>
<feature type="transmembrane region" description="Helical" evidence="7">
    <location>
        <begin position="167"/>
        <end position="190"/>
    </location>
</feature>
<comment type="caution">
    <text evidence="9">The sequence shown here is derived from an EMBL/GenBank/DDBJ whole genome shotgun (WGS) entry which is preliminary data.</text>
</comment>
<keyword evidence="4 7" id="KW-0812">Transmembrane</keyword>
<keyword evidence="6 7" id="KW-0472">Membrane</keyword>
<dbReference type="CDD" id="cd17321">
    <property type="entry name" value="MFS_MMR_MDR_like"/>
    <property type="match status" value="1"/>
</dbReference>
<dbReference type="Gene3D" id="1.20.1720.10">
    <property type="entry name" value="Multidrug resistance protein D"/>
    <property type="match status" value="1"/>
</dbReference>
<evidence type="ECO:0000256" key="6">
    <source>
        <dbReference type="ARBA" id="ARBA00023136"/>
    </source>
</evidence>
<dbReference type="InterPro" id="IPR020846">
    <property type="entry name" value="MFS_dom"/>
</dbReference>
<evidence type="ECO:0000259" key="8">
    <source>
        <dbReference type="PROSITE" id="PS50850"/>
    </source>
</evidence>
<feature type="transmembrane region" description="Helical" evidence="7">
    <location>
        <begin position="336"/>
        <end position="353"/>
    </location>
</feature>
<feature type="transmembrane region" description="Helical" evidence="7">
    <location>
        <begin position="12"/>
        <end position="33"/>
    </location>
</feature>
<protein>
    <submittedName>
        <fullName evidence="9">MFS transporter</fullName>
    </submittedName>
</protein>
<dbReference type="PANTHER" id="PTHR42718">
    <property type="entry name" value="MAJOR FACILITATOR SUPERFAMILY MULTIDRUG TRANSPORTER MFSC"/>
    <property type="match status" value="1"/>
</dbReference>
<feature type="transmembrane region" description="Helical" evidence="7">
    <location>
        <begin position="227"/>
        <end position="248"/>
    </location>
</feature>
<organism evidence="9 10">
    <name type="scientific">Nocardia suismassiliense</name>
    <dbReference type="NCBI Taxonomy" id="2077092"/>
    <lineage>
        <taxon>Bacteria</taxon>
        <taxon>Bacillati</taxon>
        <taxon>Actinomycetota</taxon>
        <taxon>Actinomycetes</taxon>
        <taxon>Mycobacteriales</taxon>
        <taxon>Nocardiaceae</taxon>
        <taxon>Nocardia</taxon>
    </lineage>
</organism>
<reference evidence="9 10" key="1">
    <citation type="submission" date="2024-10" db="EMBL/GenBank/DDBJ databases">
        <title>The Natural Products Discovery Center: Release of the First 8490 Sequenced Strains for Exploring Actinobacteria Biosynthetic Diversity.</title>
        <authorList>
            <person name="Kalkreuter E."/>
            <person name="Kautsar S.A."/>
            <person name="Yang D."/>
            <person name="Bader C.D."/>
            <person name="Teijaro C.N."/>
            <person name="Fluegel L."/>
            <person name="Davis C.M."/>
            <person name="Simpson J.R."/>
            <person name="Lauterbach L."/>
            <person name="Steele A.D."/>
            <person name="Gui C."/>
            <person name="Meng S."/>
            <person name="Li G."/>
            <person name="Viehrig K."/>
            <person name="Ye F."/>
            <person name="Su P."/>
            <person name="Kiefer A.F."/>
            <person name="Nichols A."/>
            <person name="Cepeda A.J."/>
            <person name="Yan W."/>
            <person name="Fan B."/>
            <person name="Jiang Y."/>
            <person name="Adhikari A."/>
            <person name="Zheng C.-J."/>
            <person name="Schuster L."/>
            <person name="Cowan T.M."/>
            <person name="Smanski M.J."/>
            <person name="Chevrette M.G."/>
            <person name="De Carvalho L.P.S."/>
            <person name="Shen B."/>
        </authorList>
    </citation>
    <scope>NUCLEOTIDE SEQUENCE [LARGE SCALE GENOMIC DNA]</scope>
    <source>
        <strain evidence="9 10">NPDC003040</strain>
    </source>
</reference>
<dbReference type="EMBL" id="JBIAPI010000017">
    <property type="protein sequence ID" value="MFF3229042.1"/>
    <property type="molecule type" value="Genomic_DNA"/>
</dbReference>
<dbReference type="InterPro" id="IPR011701">
    <property type="entry name" value="MFS"/>
</dbReference>
<feature type="transmembrane region" description="Helical" evidence="7">
    <location>
        <begin position="53"/>
        <end position="70"/>
    </location>
</feature>
<evidence type="ECO:0000313" key="9">
    <source>
        <dbReference type="EMBL" id="MFF3229042.1"/>
    </source>
</evidence>
<dbReference type="RefSeq" id="WP_387726391.1">
    <property type="nucleotide sequence ID" value="NZ_JBIAPI010000017.1"/>
</dbReference>
<evidence type="ECO:0000313" key="10">
    <source>
        <dbReference type="Proteomes" id="UP001601948"/>
    </source>
</evidence>
<feature type="domain" description="Major facilitator superfamily (MFS) profile" evidence="8">
    <location>
        <begin position="16"/>
        <end position="476"/>
    </location>
</feature>
<dbReference type="Gene3D" id="1.20.1250.20">
    <property type="entry name" value="MFS general substrate transporter like domains"/>
    <property type="match status" value="1"/>
</dbReference>
<evidence type="ECO:0000256" key="4">
    <source>
        <dbReference type="ARBA" id="ARBA00022692"/>
    </source>
</evidence>
<keyword evidence="2" id="KW-0813">Transport</keyword>
<evidence type="ECO:0000256" key="1">
    <source>
        <dbReference type="ARBA" id="ARBA00004651"/>
    </source>
</evidence>
<dbReference type="PROSITE" id="PS50850">
    <property type="entry name" value="MFS"/>
    <property type="match status" value="1"/>
</dbReference>
<name>A0ABW6R7J0_9NOCA</name>
<keyword evidence="10" id="KW-1185">Reference proteome</keyword>
<feature type="transmembrane region" description="Helical" evidence="7">
    <location>
        <begin position="107"/>
        <end position="128"/>
    </location>
</feature>
<keyword evidence="5 7" id="KW-1133">Transmembrane helix</keyword>
<feature type="transmembrane region" description="Helical" evidence="7">
    <location>
        <begin position="302"/>
        <end position="324"/>
    </location>
</feature>
<proteinExistence type="predicted"/>
<feature type="transmembrane region" description="Helical" evidence="7">
    <location>
        <begin position="140"/>
        <end position="161"/>
    </location>
</feature>
<comment type="subcellular location">
    <subcellularLocation>
        <location evidence="1">Cell membrane</location>
        <topology evidence="1">Multi-pass membrane protein</topology>
    </subcellularLocation>
</comment>
<feature type="transmembrane region" description="Helical" evidence="7">
    <location>
        <begin position="202"/>
        <end position="221"/>
    </location>
</feature>